<reference evidence="2 3" key="1">
    <citation type="journal article" date="2016" name="Genome Announc.">
        <title>Genome Sequence of Madurella mycetomatis mm55, Isolated from a Human Mycetoma Case in Sudan.</title>
        <authorList>
            <person name="Smit S."/>
            <person name="Derks M.F."/>
            <person name="Bervoets S."/>
            <person name="Fahal A."/>
            <person name="van Leeuwen W."/>
            <person name="van Belkum A."/>
            <person name="van de Sande W.W."/>
        </authorList>
    </citation>
    <scope>NUCLEOTIDE SEQUENCE [LARGE SCALE GENOMIC DNA]</scope>
    <source>
        <strain evidence="3">mm55</strain>
    </source>
</reference>
<dbReference type="STRING" id="100816.A0A175W5X8"/>
<gene>
    <name evidence="2" type="ORF">MMYC01_205139</name>
</gene>
<dbReference type="Proteomes" id="UP000078237">
    <property type="component" value="Unassembled WGS sequence"/>
</dbReference>
<dbReference type="PANTHER" id="PTHR47332:SF6">
    <property type="entry name" value="SET DOMAIN-CONTAINING PROTEIN"/>
    <property type="match status" value="1"/>
</dbReference>
<name>A0A175W5X8_9PEZI</name>
<organism evidence="2 3">
    <name type="scientific">Madurella mycetomatis</name>
    <dbReference type="NCBI Taxonomy" id="100816"/>
    <lineage>
        <taxon>Eukaryota</taxon>
        <taxon>Fungi</taxon>
        <taxon>Dikarya</taxon>
        <taxon>Ascomycota</taxon>
        <taxon>Pezizomycotina</taxon>
        <taxon>Sordariomycetes</taxon>
        <taxon>Sordariomycetidae</taxon>
        <taxon>Sordariales</taxon>
        <taxon>Sordariales incertae sedis</taxon>
        <taxon>Madurella</taxon>
    </lineage>
</organism>
<sequence length="273" mass="31526">MRRFAKHEVIMVGFPVFVIRMDFVNEDRFTQRQKRLMMETGMNQLPPEQKNAILALAKSTGGEPILDVIRTNGFGVEIEGVQHLALFIDGSRINHNCKPNAFWRYVNSNMAMEVVALRDVPAGEEIAHSYAPLGYTYEERKAVLQSWGFRCRCALCSAASTERRLSDSRRERLLELHRTLSQASGLSDQRVSELVQEAMMIIQQEGLEPQLVEYYQQFATAYMMTNNLKRAREMVSLADRLWKLYGGEEHENIEGMRKLWNTLEEAERDVEDD</sequence>
<dbReference type="SUPFAM" id="SSF82199">
    <property type="entry name" value="SET domain"/>
    <property type="match status" value="1"/>
</dbReference>
<protein>
    <submittedName>
        <fullName evidence="2">SET domain-containing protein 5</fullName>
    </submittedName>
</protein>
<dbReference type="Gene3D" id="2.170.270.10">
    <property type="entry name" value="SET domain"/>
    <property type="match status" value="1"/>
</dbReference>
<comment type="caution">
    <text evidence="2">The sequence shown here is derived from an EMBL/GenBank/DDBJ whole genome shotgun (WGS) entry which is preliminary data.</text>
</comment>
<evidence type="ECO:0000259" key="1">
    <source>
        <dbReference type="PROSITE" id="PS50280"/>
    </source>
</evidence>
<dbReference type="InterPro" id="IPR046341">
    <property type="entry name" value="SET_dom_sf"/>
</dbReference>
<feature type="domain" description="SET" evidence="1">
    <location>
        <begin position="1"/>
        <end position="131"/>
    </location>
</feature>
<dbReference type="AlphaFoldDB" id="A0A175W5X8"/>
<dbReference type="OrthoDB" id="438641at2759"/>
<dbReference type="EMBL" id="LCTW02000103">
    <property type="protein sequence ID" value="KXX78909.1"/>
    <property type="molecule type" value="Genomic_DNA"/>
</dbReference>
<accession>A0A175W5X8</accession>
<proteinExistence type="predicted"/>
<dbReference type="InterPro" id="IPR001214">
    <property type="entry name" value="SET_dom"/>
</dbReference>
<evidence type="ECO:0000313" key="2">
    <source>
        <dbReference type="EMBL" id="KXX78909.1"/>
    </source>
</evidence>
<keyword evidence="3" id="KW-1185">Reference proteome</keyword>
<dbReference type="Pfam" id="PF00856">
    <property type="entry name" value="SET"/>
    <property type="match status" value="1"/>
</dbReference>
<dbReference type="PROSITE" id="PS50280">
    <property type="entry name" value="SET"/>
    <property type="match status" value="1"/>
</dbReference>
<dbReference type="PANTHER" id="PTHR47332">
    <property type="entry name" value="SET DOMAIN-CONTAINING PROTEIN 5"/>
    <property type="match status" value="1"/>
</dbReference>
<dbReference type="InterPro" id="IPR053185">
    <property type="entry name" value="SET_domain_protein"/>
</dbReference>
<evidence type="ECO:0000313" key="3">
    <source>
        <dbReference type="Proteomes" id="UP000078237"/>
    </source>
</evidence>
<dbReference type="CDD" id="cd20071">
    <property type="entry name" value="SET_SMYD"/>
    <property type="match status" value="1"/>
</dbReference>
<dbReference type="VEuPathDB" id="FungiDB:MMYC01_205139"/>